<feature type="compositionally biased region" description="Low complexity" evidence="4">
    <location>
        <begin position="80"/>
        <end position="89"/>
    </location>
</feature>
<feature type="DNA-binding region" description="Homeobox" evidence="2">
    <location>
        <begin position="271"/>
        <end position="323"/>
    </location>
</feature>
<evidence type="ECO:0000313" key="8">
    <source>
        <dbReference type="Proteomes" id="UP001152747"/>
    </source>
</evidence>
<keyword evidence="3" id="KW-0206">Cytoskeleton</keyword>
<accession>A0A9P1IF65</accession>
<comment type="subcellular location">
    <subcellularLocation>
        <location evidence="1 2">Nucleus</location>
    </subcellularLocation>
</comment>
<dbReference type="Pfam" id="PF00635">
    <property type="entry name" value="Motile_Sperm"/>
    <property type="match status" value="1"/>
</dbReference>
<reference evidence="7" key="1">
    <citation type="submission" date="2022-11" db="EMBL/GenBank/DDBJ databases">
        <authorList>
            <person name="Kikuchi T."/>
        </authorList>
    </citation>
    <scope>NUCLEOTIDE SEQUENCE</scope>
    <source>
        <strain evidence="7">PS1010</strain>
    </source>
</reference>
<dbReference type="SUPFAM" id="SSF49354">
    <property type="entry name" value="PapD-like"/>
    <property type="match status" value="1"/>
</dbReference>
<evidence type="ECO:0000256" key="4">
    <source>
        <dbReference type="SAM" id="MobiDB-lite"/>
    </source>
</evidence>
<dbReference type="EMBL" id="CANHGI010000003">
    <property type="protein sequence ID" value="CAI5443930.1"/>
    <property type="molecule type" value="Genomic_DNA"/>
</dbReference>
<evidence type="ECO:0000256" key="2">
    <source>
        <dbReference type="PROSITE-ProRule" id="PRU00108"/>
    </source>
</evidence>
<dbReference type="InterPro" id="IPR008962">
    <property type="entry name" value="PapD-like_sf"/>
</dbReference>
<evidence type="ECO:0000259" key="6">
    <source>
        <dbReference type="PROSITE" id="PS50202"/>
    </source>
</evidence>
<dbReference type="InterPro" id="IPR009057">
    <property type="entry name" value="Homeodomain-like_sf"/>
</dbReference>
<dbReference type="InterPro" id="IPR000535">
    <property type="entry name" value="MSP_dom"/>
</dbReference>
<comment type="caution">
    <text evidence="7">The sequence shown here is derived from an EMBL/GenBank/DDBJ whole genome shotgun (WGS) entry which is preliminary data.</text>
</comment>
<name>A0A9P1IF65_9PELO</name>
<sequence length="507" mass="57044">MKSMCDKKTLPTKPRQSSSPPKMMSTSPTPPPKTSSGRDKSSPPKKSEHPADPIQTSPNSFITSRPGFPGLDVVSPTPPKTSGGSPPKSGDTRKREASAHSKNDTPKIPSPITPPELGLGSGYHVISPNLPPKYEKSAVLSEETFKSPKELQKPKSDSKDLQKPKETPKIQKDMKKTPSVDKVNDTPKNTSEKRMSLIDTSKNARADSNKKSPKPLSPKKQMLEKYLNSPPPPPISASQICAPREYPDSDDDLEHKQQQVPKKFLQYGTISNWQAENLELIYAKHKKFPGAEEVKEFSEKFNISQIDVEIWLETRREKTYKKYEKQGREFEPSVLQFYCDSMNMADGIRLEQPSIKFKSFFNMKRRIEIDARKEEEESLIPKLELSTNKIYLTPNREDKTSITLTNIGSVTLVYQICMLNNNEGYTMSPTCAILQAGEELTLNIVRKADVKGKNKEKTEVAEFFSLEYGKSPDGFLDAKQAAEKAQMDQREIVEIFKLDEGKMKAVK</sequence>
<evidence type="ECO:0000256" key="1">
    <source>
        <dbReference type="ARBA" id="ARBA00004123"/>
    </source>
</evidence>
<feature type="compositionally biased region" description="Basic and acidic residues" evidence="4">
    <location>
        <begin position="143"/>
        <end position="210"/>
    </location>
</feature>
<keyword evidence="8" id="KW-1185">Reference proteome</keyword>
<dbReference type="AlphaFoldDB" id="A0A9P1IF65"/>
<keyword evidence="2" id="KW-0238">DNA-binding</keyword>
<keyword evidence="3" id="KW-0963">Cytoplasm</keyword>
<proteinExistence type="predicted"/>
<dbReference type="GO" id="GO:0003677">
    <property type="term" value="F:DNA binding"/>
    <property type="evidence" value="ECO:0007669"/>
    <property type="project" value="UniProtKB-UniRule"/>
</dbReference>
<dbReference type="Proteomes" id="UP001152747">
    <property type="component" value="Unassembled WGS sequence"/>
</dbReference>
<dbReference type="InterPro" id="IPR001356">
    <property type="entry name" value="HD"/>
</dbReference>
<dbReference type="GO" id="GO:0005634">
    <property type="term" value="C:nucleus"/>
    <property type="evidence" value="ECO:0007669"/>
    <property type="project" value="UniProtKB-SubCell"/>
</dbReference>
<evidence type="ECO:0000313" key="7">
    <source>
        <dbReference type="EMBL" id="CAI5443930.1"/>
    </source>
</evidence>
<dbReference type="PROSITE" id="PS50202">
    <property type="entry name" value="MSP"/>
    <property type="match status" value="1"/>
</dbReference>
<organism evidence="7 8">
    <name type="scientific">Caenorhabditis angaria</name>
    <dbReference type="NCBI Taxonomy" id="860376"/>
    <lineage>
        <taxon>Eukaryota</taxon>
        <taxon>Metazoa</taxon>
        <taxon>Ecdysozoa</taxon>
        <taxon>Nematoda</taxon>
        <taxon>Chromadorea</taxon>
        <taxon>Rhabditida</taxon>
        <taxon>Rhabditina</taxon>
        <taxon>Rhabditomorpha</taxon>
        <taxon>Rhabditoidea</taxon>
        <taxon>Rhabditidae</taxon>
        <taxon>Peloderinae</taxon>
        <taxon>Caenorhabditis</taxon>
    </lineage>
</organism>
<evidence type="ECO:0000256" key="3">
    <source>
        <dbReference type="RuleBase" id="RU003425"/>
    </source>
</evidence>
<dbReference type="Gene3D" id="2.60.40.10">
    <property type="entry name" value="Immunoglobulins"/>
    <property type="match status" value="1"/>
</dbReference>
<evidence type="ECO:0000259" key="5">
    <source>
        <dbReference type="PROSITE" id="PS50071"/>
    </source>
</evidence>
<keyword evidence="2" id="KW-0539">Nucleus</keyword>
<dbReference type="OrthoDB" id="5823535at2759"/>
<dbReference type="PROSITE" id="PS50071">
    <property type="entry name" value="HOMEOBOX_2"/>
    <property type="match status" value="1"/>
</dbReference>
<gene>
    <name evidence="7" type="ORF">CAMP_LOCUS6567</name>
</gene>
<feature type="domain" description="MSP" evidence="6">
    <location>
        <begin position="376"/>
        <end position="507"/>
    </location>
</feature>
<feature type="region of interest" description="Disordered" evidence="4">
    <location>
        <begin position="1"/>
        <end position="252"/>
    </location>
</feature>
<feature type="domain" description="Homeobox" evidence="5">
    <location>
        <begin position="269"/>
        <end position="322"/>
    </location>
</feature>
<keyword evidence="2" id="KW-0371">Homeobox</keyword>
<feature type="compositionally biased region" description="Basic and acidic residues" evidence="4">
    <location>
        <begin position="90"/>
        <end position="105"/>
    </location>
</feature>
<dbReference type="SUPFAM" id="SSF46689">
    <property type="entry name" value="Homeodomain-like"/>
    <property type="match status" value="1"/>
</dbReference>
<feature type="compositionally biased region" description="Low complexity" evidence="4">
    <location>
        <begin position="17"/>
        <end position="27"/>
    </location>
</feature>
<dbReference type="InterPro" id="IPR013783">
    <property type="entry name" value="Ig-like_fold"/>
</dbReference>
<protein>
    <recommendedName>
        <fullName evidence="3">Major sperm protein</fullName>
    </recommendedName>
</protein>
<comment type="function">
    <text evidence="3">Central component in molecular interactions underlying sperm crawling. Forms an extensive filament system that extends from sperm villipoda, along the leading edge of the pseudopod.</text>
</comment>
<feature type="compositionally biased region" description="Basic and acidic residues" evidence="4">
    <location>
        <begin position="36"/>
        <end position="51"/>
    </location>
</feature>
<feature type="compositionally biased region" description="Polar residues" evidence="4">
    <location>
        <begin position="54"/>
        <end position="63"/>
    </location>
</feature>